<dbReference type="CDD" id="cd00342">
    <property type="entry name" value="gram_neg_porins"/>
    <property type="match status" value="1"/>
</dbReference>
<evidence type="ECO:0000256" key="4">
    <source>
        <dbReference type="ARBA" id="ARBA00022452"/>
    </source>
</evidence>
<dbReference type="STRING" id="28066.RF819_12690"/>
<dbReference type="InterPro" id="IPR050298">
    <property type="entry name" value="Gram-neg_bact_OMP"/>
</dbReference>
<dbReference type="Pfam" id="PF13609">
    <property type="entry name" value="Porin_4"/>
    <property type="match status" value="1"/>
</dbReference>
<dbReference type="GO" id="GO:0006811">
    <property type="term" value="P:monoatomic ion transport"/>
    <property type="evidence" value="ECO:0007669"/>
    <property type="project" value="UniProtKB-KW"/>
</dbReference>
<dbReference type="EMBL" id="MTJN01000002">
    <property type="protein sequence ID" value="OOV07469.1"/>
    <property type="molecule type" value="Genomic_DNA"/>
</dbReference>
<keyword evidence="3" id="KW-0813">Transport</keyword>
<accession>A0A1T1ATN4</accession>
<dbReference type="PANTHER" id="PTHR34501">
    <property type="entry name" value="PROTEIN YDDL-RELATED"/>
    <property type="match status" value="1"/>
</dbReference>
<name>A0A1T1ATN4_RHOFE</name>
<evidence type="ECO:0000313" key="14">
    <source>
        <dbReference type="Proteomes" id="UP000190750"/>
    </source>
</evidence>
<dbReference type="AlphaFoldDB" id="A0A1T1ATN4"/>
<evidence type="ECO:0000256" key="8">
    <source>
        <dbReference type="ARBA" id="ARBA00023114"/>
    </source>
</evidence>
<evidence type="ECO:0000313" key="13">
    <source>
        <dbReference type="EMBL" id="OOV07469.1"/>
    </source>
</evidence>
<dbReference type="GO" id="GO:0015288">
    <property type="term" value="F:porin activity"/>
    <property type="evidence" value="ECO:0007669"/>
    <property type="project" value="UniProtKB-KW"/>
</dbReference>
<dbReference type="GO" id="GO:0046930">
    <property type="term" value="C:pore complex"/>
    <property type="evidence" value="ECO:0007669"/>
    <property type="project" value="UniProtKB-KW"/>
</dbReference>
<keyword evidence="4" id="KW-1134">Transmembrane beta strand</keyword>
<keyword evidence="7" id="KW-0406">Ion transport</keyword>
<evidence type="ECO:0000256" key="9">
    <source>
        <dbReference type="ARBA" id="ARBA00023136"/>
    </source>
</evidence>
<dbReference type="RefSeq" id="WP_078365314.1">
    <property type="nucleotide sequence ID" value="NZ_MTJN01000002.1"/>
</dbReference>
<keyword evidence="6 11" id="KW-0732">Signal</keyword>
<evidence type="ECO:0000256" key="5">
    <source>
        <dbReference type="ARBA" id="ARBA00022692"/>
    </source>
</evidence>
<dbReference type="SUPFAM" id="SSF56935">
    <property type="entry name" value="Porins"/>
    <property type="match status" value="1"/>
</dbReference>
<dbReference type="GO" id="GO:0009279">
    <property type="term" value="C:cell outer membrane"/>
    <property type="evidence" value="ECO:0007669"/>
    <property type="project" value="UniProtKB-SubCell"/>
</dbReference>
<keyword evidence="5" id="KW-0812">Transmembrane</keyword>
<gene>
    <name evidence="13" type="ORF">RF819_12690</name>
</gene>
<evidence type="ECO:0000256" key="6">
    <source>
        <dbReference type="ARBA" id="ARBA00022729"/>
    </source>
</evidence>
<keyword evidence="9" id="KW-0472">Membrane</keyword>
<evidence type="ECO:0000256" key="3">
    <source>
        <dbReference type="ARBA" id="ARBA00022448"/>
    </source>
</evidence>
<keyword evidence="10" id="KW-0998">Cell outer membrane</keyword>
<reference evidence="13 14" key="1">
    <citation type="submission" date="2017-01" db="EMBL/GenBank/DDBJ databases">
        <title>Genome sequencing of Rhodoferax fermentans JCM 7819.</title>
        <authorList>
            <person name="Kim Y.J."/>
            <person name="Farh M.E.-A."/>
            <person name="Yang D.-C."/>
        </authorList>
    </citation>
    <scope>NUCLEOTIDE SEQUENCE [LARGE SCALE GENOMIC DNA]</scope>
    <source>
        <strain evidence="13 14">JCM 7819</strain>
    </source>
</reference>
<dbReference type="OrthoDB" id="6975458at2"/>
<evidence type="ECO:0000256" key="11">
    <source>
        <dbReference type="SAM" id="SignalP"/>
    </source>
</evidence>
<evidence type="ECO:0000256" key="10">
    <source>
        <dbReference type="ARBA" id="ARBA00023237"/>
    </source>
</evidence>
<sequence length="345" mass="36315">MKKSLIALAVLAASGAAMAQSSVTVYGIADVWFGSAKSTVGGVSVRDTLLESGGVNSSRWGIKGSEDLGGGLKANFVLEQGFNLDDGSSKDLATKLNGDDATGSAAFSRQSYVGFSGGFGEVKLGKMWTAYDDVNGASDAVFDSKLSPMNWIFASTGYNSNPGNSIYYATPTFGGFAGAVSYSLGEDKTTTLSASSIASYNLTYAAGPLAVQFGYQVEDNNTFANDAKFTRLGATYDFGIAKLYATYGKVTNVGHDTTFDAKEYQIGVDYPVTSALTLSASYAKSDDDRSNGAFEESRKGYGIGASYTLSKRTFLYGGYTSNKFTNNGTADDKLNILAVGVQHRF</sequence>
<dbReference type="Gene3D" id="2.40.160.10">
    <property type="entry name" value="Porin"/>
    <property type="match status" value="1"/>
</dbReference>
<protein>
    <recommendedName>
        <fullName evidence="12">Porin domain-containing protein</fullName>
    </recommendedName>
</protein>
<proteinExistence type="predicted"/>
<evidence type="ECO:0000256" key="2">
    <source>
        <dbReference type="ARBA" id="ARBA00011233"/>
    </source>
</evidence>
<comment type="caution">
    <text evidence="13">The sequence shown here is derived from an EMBL/GenBank/DDBJ whole genome shotgun (WGS) entry which is preliminary data.</text>
</comment>
<feature type="domain" description="Porin" evidence="12">
    <location>
        <begin position="7"/>
        <end position="326"/>
    </location>
</feature>
<keyword evidence="8" id="KW-0626">Porin</keyword>
<keyword evidence="14" id="KW-1185">Reference proteome</keyword>
<dbReference type="InterPro" id="IPR023614">
    <property type="entry name" value="Porin_dom_sf"/>
</dbReference>
<comment type="subcellular location">
    <subcellularLocation>
        <location evidence="1">Cell outer membrane</location>
        <topology evidence="1">Multi-pass membrane protein</topology>
    </subcellularLocation>
</comment>
<evidence type="ECO:0000259" key="12">
    <source>
        <dbReference type="Pfam" id="PF13609"/>
    </source>
</evidence>
<feature type="signal peptide" evidence="11">
    <location>
        <begin position="1"/>
        <end position="19"/>
    </location>
</feature>
<dbReference type="Proteomes" id="UP000190750">
    <property type="component" value="Unassembled WGS sequence"/>
</dbReference>
<feature type="chain" id="PRO_5012933337" description="Porin domain-containing protein" evidence="11">
    <location>
        <begin position="20"/>
        <end position="345"/>
    </location>
</feature>
<comment type="subunit">
    <text evidence="2">Homotrimer.</text>
</comment>
<evidence type="ECO:0000256" key="1">
    <source>
        <dbReference type="ARBA" id="ARBA00004571"/>
    </source>
</evidence>
<dbReference type="InterPro" id="IPR033900">
    <property type="entry name" value="Gram_neg_porin_domain"/>
</dbReference>
<dbReference type="PANTHER" id="PTHR34501:SF9">
    <property type="entry name" value="MAJOR OUTER MEMBRANE PROTEIN P.IA"/>
    <property type="match status" value="1"/>
</dbReference>
<organism evidence="13 14">
    <name type="scientific">Rhodoferax fermentans</name>
    <dbReference type="NCBI Taxonomy" id="28066"/>
    <lineage>
        <taxon>Bacteria</taxon>
        <taxon>Pseudomonadati</taxon>
        <taxon>Pseudomonadota</taxon>
        <taxon>Betaproteobacteria</taxon>
        <taxon>Burkholderiales</taxon>
        <taxon>Comamonadaceae</taxon>
        <taxon>Rhodoferax</taxon>
    </lineage>
</organism>
<evidence type="ECO:0000256" key="7">
    <source>
        <dbReference type="ARBA" id="ARBA00023065"/>
    </source>
</evidence>